<evidence type="ECO:0000313" key="4">
    <source>
        <dbReference type="Proteomes" id="UP001148838"/>
    </source>
</evidence>
<keyword evidence="4" id="KW-1185">Reference proteome</keyword>
<organism evidence="3 4">
    <name type="scientific">Periplaneta americana</name>
    <name type="common">American cockroach</name>
    <name type="synonym">Blatta americana</name>
    <dbReference type="NCBI Taxonomy" id="6978"/>
    <lineage>
        <taxon>Eukaryota</taxon>
        <taxon>Metazoa</taxon>
        <taxon>Ecdysozoa</taxon>
        <taxon>Arthropoda</taxon>
        <taxon>Hexapoda</taxon>
        <taxon>Insecta</taxon>
        <taxon>Pterygota</taxon>
        <taxon>Neoptera</taxon>
        <taxon>Polyneoptera</taxon>
        <taxon>Dictyoptera</taxon>
        <taxon>Blattodea</taxon>
        <taxon>Blattoidea</taxon>
        <taxon>Blattidae</taxon>
        <taxon>Blattinae</taxon>
        <taxon>Periplaneta</taxon>
    </lineage>
</organism>
<feature type="region of interest" description="Disordered" evidence="1">
    <location>
        <begin position="76"/>
        <end position="98"/>
    </location>
</feature>
<dbReference type="Proteomes" id="UP001148838">
    <property type="component" value="Unassembled WGS sequence"/>
</dbReference>
<sequence length="170" mass="19931">MGLETTSEYRLLYVREHLTQTFQDRWIDCGGPTPWAVRSPNLNPLDVWLSRTTRALNFRYLLRLYEQLIDVASAENRRPHSSSETIQNASQRRSSRPQLYHETVRWRIIASDPRNISCCKMAAGTETWSNMEVRSVIRFLRLKGTSSAEIHRQLVEMYGANVTSRKLRFR</sequence>
<reference evidence="3 4" key="1">
    <citation type="journal article" date="2022" name="Allergy">
        <title>Genome assembly and annotation of Periplaneta americana reveal a comprehensive cockroach allergen profile.</title>
        <authorList>
            <person name="Wang L."/>
            <person name="Xiong Q."/>
            <person name="Saelim N."/>
            <person name="Wang L."/>
            <person name="Nong W."/>
            <person name="Wan A.T."/>
            <person name="Shi M."/>
            <person name="Liu X."/>
            <person name="Cao Q."/>
            <person name="Hui J.H.L."/>
            <person name="Sookrung N."/>
            <person name="Leung T.F."/>
            <person name="Tungtrongchitr A."/>
            <person name="Tsui S.K.W."/>
        </authorList>
    </citation>
    <scope>NUCLEOTIDE SEQUENCE [LARGE SCALE GENOMIC DNA]</scope>
    <source>
        <strain evidence="3">PWHHKU_190912</strain>
    </source>
</reference>
<comment type="caution">
    <text evidence="3">The sequence shown here is derived from an EMBL/GenBank/DDBJ whole genome shotgun (WGS) entry which is preliminary data.</text>
</comment>
<proteinExistence type="predicted"/>
<evidence type="ECO:0000256" key="1">
    <source>
        <dbReference type="SAM" id="MobiDB-lite"/>
    </source>
</evidence>
<feature type="domain" description="Mos1 transposase HTH" evidence="2">
    <location>
        <begin position="132"/>
        <end position="166"/>
    </location>
</feature>
<dbReference type="EMBL" id="JAJSOF020000017">
    <property type="protein sequence ID" value="KAJ4439618.1"/>
    <property type="molecule type" value="Genomic_DNA"/>
</dbReference>
<name>A0ABQ8SZF2_PERAM</name>
<gene>
    <name evidence="3" type="ORF">ANN_07746</name>
</gene>
<evidence type="ECO:0000259" key="2">
    <source>
        <dbReference type="Pfam" id="PF17906"/>
    </source>
</evidence>
<accession>A0ABQ8SZF2</accession>
<evidence type="ECO:0000313" key="3">
    <source>
        <dbReference type="EMBL" id="KAJ4439618.1"/>
    </source>
</evidence>
<feature type="compositionally biased region" description="Polar residues" evidence="1">
    <location>
        <begin position="82"/>
        <end position="92"/>
    </location>
</feature>
<dbReference type="InterPro" id="IPR041426">
    <property type="entry name" value="Mos1_HTH"/>
</dbReference>
<protein>
    <recommendedName>
        <fullName evidence="2">Mos1 transposase HTH domain-containing protein</fullName>
    </recommendedName>
</protein>
<dbReference type="Pfam" id="PF17906">
    <property type="entry name" value="HTH_48"/>
    <property type="match status" value="1"/>
</dbReference>